<gene>
    <name evidence="2" type="ORF">FHG71_17580</name>
</gene>
<dbReference type="OrthoDB" id="5190099at2"/>
<keyword evidence="1" id="KW-1133">Transmembrane helix</keyword>
<evidence type="ECO:0000256" key="1">
    <source>
        <dbReference type="SAM" id="Phobius"/>
    </source>
</evidence>
<dbReference type="Proteomes" id="UP000305709">
    <property type="component" value="Unassembled WGS sequence"/>
</dbReference>
<name>A0A5C4NAW2_9RHOB</name>
<feature type="transmembrane region" description="Helical" evidence="1">
    <location>
        <begin position="158"/>
        <end position="175"/>
    </location>
</feature>
<keyword evidence="1" id="KW-0812">Transmembrane</keyword>
<feature type="transmembrane region" description="Helical" evidence="1">
    <location>
        <begin position="53"/>
        <end position="73"/>
    </location>
</feature>
<comment type="caution">
    <text evidence="2">The sequence shown here is derived from an EMBL/GenBank/DDBJ whole genome shotgun (WGS) entry which is preliminary data.</text>
</comment>
<protein>
    <submittedName>
        <fullName evidence="2">DUF2243 domain-containing protein</fullName>
    </submittedName>
</protein>
<feature type="transmembrane region" description="Helical" evidence="1">
    <location>
        <begin position="12"/>
        <end position="33"/>
    </location>
</feature>
<feature type="transmembrane region" description="Helical" evidence="1">
    <location>
        <begin position="85"/>
        <end position="102"/>
    </location>
</feature>
<proteinExistence type="predicted"/>
<dbReference type="AlphaFoldDB" id="A0A5C4NAW2"/>
<sequence length="256" mass="27074">MPTSRPWSGSIWAGVLGFALGGFFDGILLHQILQWHHLLSLVPGAGDMGRQVLWDGLFHALMYGLAALGLWGMWRAGRRGAMPTGARLGGLLLLGFGGWHLVDSVLSHWMLGIHRIRVDAAYPLAWDLLWLGVFGLAPMALGWALARRGGAPPGRGGPMLAALALLAVGLGGWALRPAETPLTVAVFGPGQDPRRIEADLAALGARIVWAGPDLDVVVVDIDPARRWNLYGRGAWVVGGAGLPAGCLGWSRDGLSA</sequence>
<dbReference type="InterPro" id="IPR018719">
    <property type="entry name" value="DUF2243_membrane"/>
</dbReference>
<dbReference type="RefSeq" id="WP_139083007.1">
    <property type="nucleotide sequence ID" value="NZ_VDFV01000038.1"/>
</dbReference>
<evidence type="ECO:0000313" key="3">
    <source>
        <dbReference type="Proteomes" id="UP000305709"/>
    </source>
</evidence>
<reference evidence="2 3" key="1">
    <citation type="submission" date="2019-06" db="EMBL/GenBank/DDBJ databases">
        <authorList>
            <person name="Jiang L."/>
        </authorList>
    </citation>
    <scope>NUCLEOTIDE SEQUENCE [LARGE SCALE GENOMIC DNA]</scope>
    <source>
        <strain evidence="2 3">YIM 48858</strain>
    </source>
</reference>
<keyword evidence="1" id="KW-0472">Membrane</keyword>
<evidence type="ECO:0000313" key="2">
    <source>
        <dbReference type="EMBL" id="TNC65366.1"/>
    </source>
</evidence>
<dbReference type="Pfam" id="PF10002">
    <property type="entry name" value="DUF2243"/>
    <property type="match status" value="1"/>
</dbReference>
<keyword evidence="3" id="KW-1185">Reference proteome</keyword>
<organism evidence="2 3">
    <name type="scientific">Rubellimicrobium roseum</name>
    <dbReference type="NCBI Taxonomy" id="687525"/>
    <lineage>
        <taxon>Bacteria</taxon>
        <taxon>Pseudomonadati</taxon>
        <taxon>Pseudomonadota</taxon>
        <taxon>Alphaproteobacteria</taxon>
        <taxon>Rhodobacterales</taxon>
        <taxon>Roseobacteraceae</taxon>
        <taxon>Rubellimicrobium</taxon>
    </lineage>
</organism>
<feature type="transmembrane region" description="Helical" evidence="1">
    <location>
        <begin position="128"/>
        <end position="146"/>
    </location>
</feature>
<accession>A0A5C4NAW2</accession>
<dbReference type="EMBL" id="VDFV01000038">
    <property type="protein sequence ID" value="TNC65366.1"/>
    <property type="molecule type" value="Genomic_DNA"/>
</dbReference>